<dbReference type="WBParaSite" id="SMUV_0000245201-mRNA-1">
    <property type="protein sequence ID" value="SMUV_0000245201-mRNA-1"/>
    <property type="gene ID" value="SMUV_0000245201"/>
</dbReference>
<evidence type="ECO:0000313" key="2">
    <source>
        <dbReference type="Proteomes" id="UP000046393"/>
    </source>
</evidence>
<evidence type="ECO:0000313" key="3">
    <source>
        <dbReference type="WBParaSite" id="SMUV_0000245201-mRNA-1"/>
    </source>
</evidence>
<reference evidence="3" key="1">
    <citation type="submission" date="2017-02" db="UniProtKB">
        <authorList>
            <consortium name="WormBaseParasite"/>
        </authorList>
    </citation>
    <scope>IDENTIFICATION</scope>
</reference>
<proteinExistence type="predicted"/>
<keyword evidence="1" id="KW-1133">Transmembrane helix</keyword>
<feature type="transmembrane region" description="Helical" evidence="1">
    <location>
        <begin position="84"/>
        <end position="105"/>
    </location>
</feature>
<dbReference type="AlphaFoldDB" id="A0A0N5AE16"/>
<keyword evidence="1" id="KW-0812">Transmembrane</keyword>
<keyword evidence="2" id="KW-1185">Reference proteome</keyword>
<evidence type="ECO:0000256" key="1">
    <source>
        <dbReference type="SAM" id="Phobius"/>
    </source>
</evidence>
<name>A0A0N5AE16_9BILA</name>
<protein>
    <submittedName>
        <fullName evidence="3">Ovule protein</fullName>
    </submittedName>
</protein>
<keyword evidence="1" id="KW-0472">Membrane</keyword>
<organism evidence="2 3">
    <name type="scientific">Syphacia muris</name>
    <dbReference type="NCBI Taxonomy" id="451379"/>
    <lineage>
        <taxon>Eukaryota</taxon>
        <taxon>Metazoa</taxon>
        <taxon>Ecdysozoa</taxon>
        <taxon>Nematoda</taxon>
        <taxon>Chromadorea</taxon>
        <taxon>Rhabditida</taxon>
        <taxon>Spirurina</taxon>
        <taxon>Oxyuridomorpha</taxon>
        <taxon>Oxyuroidea</taxon>
        <taxon>Oxyuridae</taxon>
        <taxon>Syphacia</taxon>
    </lineage>
</organism>
<dbReference type="Proteomes" id="UP000046393">
    <property type="component" value="Unplaced"/>
</dbReference>
<sequence length="106" mass="12622">MRVVICGKLNLENSTSCLKVEHSDSFDSTWKWIFKCSSESWSSQRLRSSMFKERCYRTSVFWGINVFKGEECRWELEVRHHPRFLDITCSLCLTALLCFLLRFLVK</sequence>
<accession>A0A0N5AE16</accession>